<dbReference type="InterPro" id="IPR036396">
    <property type="entry name" value="Cyt_P450_sf"/>
</dbReference>
<dbReference type="PRINTS" id="PR00385">
    <property type="entry name" value="P450"/>
</dbReference>
<dbReference type="Pfam" id="PF00067">
    <property type="entry name" value="p450"/>
    <property type="match status" value="1"/>
</dbReference>
<proteinExistence type="inferred from homology"/>
<dbReference type="GO" id="GO:0005506">
    <property type="term" value="F:iron ion binding"/>
    <property type="evidence" value="ECO:0007669"/>
    <property type="project" value="InterPro"/>
</dbReference>
<dbReference type="EnsemblMetazoa" id="AAEL010154-RA">
    <property type="protein sequence ID" value="AAEL010154-PA"/>
    <property type="gene ID" value="AAEL010154"/>
</dbReference>
<evidence type="ECO:0000256" key="9">
    <source>
        <dbReference type="RuleBase" id="RU000461"/>
    </source>
</evidence>
<evidence type="ECO:0000256" key="8">
    <source>
        <dbReference type="PIRSR" id="PIRSR602401-1"/>
    </source>
</evidence>
<dbReference type="GO" id="GO:0020037">
    <property type="term" value="F:heme binding"/>
    <property type="evidence" value="ECO:0007669"/>
    <property type="project" value="InterPro"/>
</dbReference>
<keyword evidence="11" id="KW-1185">Reference proteome</keyword>
<gene>
    <name evidence="10" type="primary">5572942</name>
</gene>
<dbReference type="PRINTS" id="PR00463">
    <property type="entry name" value="EP450I"/>
</dbReference>
<keyword evidence="7 9" id="KW-0503">Monooxygenase</keyword>
<organism evidence="10 11">
    <name type="scientific">Aedes aegypti</name>
    <name type="common">Yellowfever mosquito</name>
    <name type="synonym">Culex aegypti</name>
    <dbReference type="NCBI Taxonomy" id="7159"/>
    <lineage>
        <taxon>Eukaryota</taxon>
        <taxon>Metazoa</taxon>
        <taxon>Ecdysozoa</taxon>
        <taxon>Arthropoda</taxon>
        <taxon>Hexapoda</taxon>
        <taxon>Insecta</taxon>
        <taxon>Pterygota</taxon>
        <taxon>Neoptera</taxon>
        <taxon>Endopterygota</taxon>
        <taxon>Diptera</taxon>
        <taxon>Nematocera</taxon>
        <taxon>Culicoidea</taxon>
        <taxon>Culicidae</taxon>
        <taxon>Culicinae</taxon>
        <taxon>Aedini</taxon>
        <taxon>Aedes</taxon>
        <taxon>Stegomyia</taxon>
    </lineage>
</organism>
<keyword evidence="6 8" id="KW-0408">Iron</keyword>
<dbReference type="PANTHER" id="PTHR24291:SF187">
    <property type="entry name" value="CYTOCHROME P450 4AE1-RELATED"/>
    <property type="match status" value="1"/>
</dbReference>
<sequence length="500" mass="57449">MIAIIAFTAIFVLFVYVWQWRRRLNRPFLSIPGPPGLPVIGNCHQFIGKSSTNIFHMLIELERLYGSVFKVDVATGIWLFYMSPGDIERIMTGPEFDCKSDDYDMLLEWLGTGLLISNGNKWFTHRKALTPAFHFKILDNFVQVFDVKSTILARKFLSYSGKEVWIFPLVKLCTLDVIVETAMGTESNAQSDESGYTMAVEDISEIVFWRMFNNVYNTEFMFKLSSKYGTYKKCLETIREFTLSIIEKRRSTLNVFDKNEGKSEDCNDSTGLKKKMALLDILLQTEIDGRPLTNEEVREEVDTFMFAGHDTTASAITFLLYAMAKYPDVQQKVYEEAVSILGDSIDTPITLSALNDLKYLDLVIKESLRMFPPVPYISRSTIKEVELSGCTIPTGTNITVGIFNMHHNPKYFPDPEEFIPERFEVERGVEKQHPYAYVPFSAGGRNCIGQKFAQYEIKSTISKVIRLCRIELIRPNYEPPLKAEMILKPQDEMPLRFFPR</sequence>
<evidence type="ECO:0000256" key="2">
    <source>
        <dbReference type="ARBA" id="ARBA00010617"/>
    </source>
</evidence>
<keyword evidence="5 9" id="KW-0560">Oxidoreductase</keyword>
<comment type="cofactor">
    <cofactor evidence="1 8">
        <name>heme</name>
        <dbReference type="ChEBI" id="CHEBI:30413"/>
    </cofactor>
</comment>
<dbReference type="AlphaFoldDB" id="A0A1S4FPM8"/>
<dbReference type="Gene3D" id="1.10.630.10">
    <property type="entry name" value="Cytochrome P450"/>
    <property type="match status" value="1"/>
</dbReference>
<dbReference type="VEuPathDB" id="VectorBase:AAEL010154"/>
<dbReference type="SUPFAM" id="SSF48264">
    <property type="entry name" value="Cytochrome P450"/>
    <property type="match status" value="1"/>
</dbReference>
<evidence type="ECO:0000256" key="4">
    <source>
        <dbReference type="ARBA" id="ARBA00022723"/>
    </source>
</evidence>
<evidence type="ECO:0000256" key="6">
    <source>
        <dbReference type="ARBA" id="ARBA00023004"/>
    </source>
</evidence>
<dbReference type="GO" id="GO:0004497">
    <property type="term" value="F:monooxygenase activity"/>
    <property type="evidence" value="ECO:0007669"/>
    <property type="project" value="UniProtKB-KW"/>
</dbReference>
<evidence type="ECO:0000256" key="1">
    <source>
        <dbReference type="ARBA" id="ARBA00001971"/>
    </source>
</evidence>
<evidence type="ECO:0000256" key="3">
    <source>
        <dbReference type="ARBA" id="ARBA00022617"/>
    </source>
</evidence>
<keyword evidence="3 8" id="KW-0349">Heme</keyword>
<dbReference type="InParanoid" id="A0A1S4FPM8"/>
<dbReference type="InterPro" id="IPR002401">
    <property type="entry name" value="Cyt_P450_E_grp-I"/>
</dbReference>
<dbReference type="OrthoDB" id="1470350at2759"/>
<dbReference type="PROSITE" id="PS00086">
    <property type="entry name" value="CYTOCHROME_P450"/>
    <property type="match status" value="1"/>
</dbReference>
<dbReference type="GO" id="GO:0016705">
    <property type="term" value="F:oxidoreductase activity, acting on paired donors, with incorporation or reduction of molecular oxygen"/>
    <property type="evidence" value="ECO:0007669"/>
    <property type="project" value="InterPro"/>
</dbReference>
<accession>A0A1S4FPM8</accession>
<dbReference type="InterPro" id="IPR001128">
    <property type="entry name" value="Cyt_P450"/>
</dbReference>
<dbReference type="CDD" id="cd20628">
    <property type="entry name" value="CYP4"/>
    <property type="match status" value="1"/>
</dbReference>
<name>A0A1S4FPM8_AEDAE</name>
<comment type="similarity">
    <text evidence="2 9">Belongs to the cytochrome P450 family.</text>
</comment>
<evidence type="ECO:0000313" key="11">
    <source>
        <dbReference type="Proteomes" id="UP000008820"/>
    </source>
</evidence>
<reference evidence="10" key="2">
    <citation type="submission" date="2020-05" db="UniProtKB">
        <authorList>
            <consortium name="EnsemblMetazoa"/>
        </authorList>
    </citation>
    <scope>IDENTIFICATION</scope>
    <source>
        <strain evidence="10">LVP_AGWG</strain>
    </source>
</reference>
<dbReference type="InterPro" id="IPR050196">
    <property type="entry name" value="Cytochrome_P450_Monoox"/>
</dbReference>
<evidence type="ECO:0000256" key="5">
    <source>
        <dbReference type="ARBA" id="ARBA00023002"/>
    </source>
</evidence>
<protein>
    <submittedName>
        <fullName evidence="10">Uncharacterized protein</fullName>
    </submittedName>
</protein>
<evidence type="ECO:0000256" key="7">
    <source>
        <dbReference type="ARBA" id="ARBA00023033"/>
    </source>
</evidence>
<evidence type="ECO:0000313" key="10">
    <source>
        <dbReference type="EnsemblMetazoa" id="AAEL010154-PA"/>
    </source>
</evidence>
<dbReference type="InterPro" id="IPR017972">
    <property type="entry name" value="Cyt_P450_CS"/>
</dbReference>
<feature type="binding site" description="axial binding residue" evidence="8">
    <location>
        <position position="447"/>
    </location>
    <ligand>
        <name>heme</name>
        <dbReference type="ChEBI" id="CHEBI:30413"/>
    </ligand>
    <ligandPart>
        <name>Fe</name>
        <dbReference type="ChEBI" id="CHEBI:18248"/>
    </ligandPart>
</feature>
<dbReference type="Proteomes" id="UP000008820">
    <property type="component" value="Chromosome 2"/>
</dbReference>
<dbReference type="PANTHER" id="PTHR24291">
    <property type="entry name" value="CYTOCHROME P450 FAMILY 4"/>
    <property type="match status" value="1"/>
</dbReference>
<reference evidence="10 11" key="1">
    <citation type="submission" date="2017-06" db="EMBL/GenBank/DDBJ databases">
        <title>Aedes aegypti genome working group (AGWG) sequencing and assembly.</title>
        <authorList>
            <consortium name="Aedes aegypti Genome Working Group (AGWG)"/>
            <person name="Matthews B.J."/>
        </authorList>
    </citation>
    <scope>NUCLEOTIDE SEQUENCE [LARGE SCALE GENOMIC DNA]</scope>
    <source>
        <strain evidence="10 11">LVP_AGWG</strain>
    </source>
</reference>
<keyword evidence="4 8" id="KW-0479">Metal-binding</keyword>